<reference evidence="1 2" key="1">
    <citation type="journal article" date="2019" name="Commun. Biol.">
        <title>The bagworm genome reveals a unique fibroin gene that provides high tensile strength.</title>
        <authorList>
            <person name="Kono N."/>
            <person name="Nakamura H."/>
            <person name="Ohtoshi R."/>
            <person name="Tomita M."/>
            <person name="Numata K."/>
            <person name="Arakawa K."/>
        </authorList>
    </citation>
    <scope>NUCLEOTIDE SEQUENCE [LARGE SCALE GENOMIC DNA]</scope>
</reference>
<evidence type="ECO:0000313" key="1">
    <source>
        <dbReference type="EMBL" id="GBP39560.1"/>
    </source>
</evidence>
<dbReference type="EMBL" id="BGZK01000368">
    <property type="protein sequence ID" value="GBP39560.1"/>
    <property type="molecule type" value="Genomic_DNA"/>
</dbReference>
<organism evidence="1 2">
    <name type="scientific">Eumeta variegata</name>
    <name type="common">Bagworm moth</name>
    <name type="synonym">Eumeta japonica</name>
    <dbReference type="NCBI Taxonomy" id="151549"/>
    <lineage>
        <taxon>Eukaryota</taxon>
        <taxon>Metazoa</taxon>
        <taxon>Ecdysozoa</taxon>
        <taxon>Arthropoda</taxon>
        <taxon>Hexapoda</taxon>
        <taxon>Insecta</taxon>
        <taxon>Pterygota</taxon>
        <taxon>Neoptera</taxon>
        <taxon>Endopterygota</taxon>
        <taxon>Lepidoptera</taxon>
        <taxon>Glossata</taxon>
        <taxon>Ditrysia</taxon>
        <taxon>Tineoidea</taxon>
        <taxon>Psychidae</taxon>
        <taxon>Oiketicinae</taxon>
        <taxon>Eumeta</taxon>
    </lineage>
</organism>
<dbReference type="AlphaFoldDB" id="A0A4C1VLZ6"/>
<name>A0A4C1VLZ6_EUMVA</name>
<gene>
    <name evidence="1" type="ORF">EVAR_26642_1</name>
</gene>
<dbReference type="Proteomes" id="UP000299102">
    <property type="component" value="Unassembled WGS sequence"/>
</dbReference>
<proteinExistence type="predicted"/>
<accession>A0A4C1VLZ6</accession>
<keyword evidence="2" id="KW-1185">Reference proteome</keyword>
<comment type="caution">
    <text evidence="1">The sequence shown here is derived from an EMBL/GenBank/DDBJ whole genome shotgun (WGS) entry which is preliminary data.</text>
</comment>
<protein>
    <submittedName>
        <fullName evidence="1">Uncharacterized protein</fullName>
    </submittedName>
</protein>
<evidence type="ECO:0000313" key="2">
    <source>
        <dbReference type="Proteomes" id="UP000299102"/>
    </source>
</evidence>
<sequence>MVTACLSARKRACVRVCVYIHPLTHTRAHSMWLTGEARTSNSSFRSFVCQMSESFGGTLPPLDTSTQESGIALAAPLGLRVSIDGGNHLLR</sequence>